<keyword evidence="1" id="KW-1133">Transmembrane helix</keyword>
<proteinExistence type="predicted"/>
<dbReference type="EMBL" id="MN175499">
    <property type="protein sequence ID" value="QID05799.1"/>
    <property type="molecule type" value="Genomic_DNA"/>
</dbReference>
<keyword evidence="1" id="KW-0812">Transmembrane</keyword>
<name>A0A6G6AAC9_9VIRU</name>
<evidence type="ECO:0000256" key="1">
    <source>
        <dbReference type="SAM" id="Phobius"/>
    </source>
</evidence>
<protein>
    <submittedName>
        <fullName evidence="2">Uncharacterized protein</fullName>
    </submittedName>
</protein>
<keyword evidence="1" id="KW-0472">Membrane</keyword>
<evidence type="ECO:0000313" key="2">
    <source>
        <dbReference type="EMBL" id="QID05799.1"/>
    </source>
</evidence>
<accession>A0A6G6AAC9</accession>
<reference evidence="2" key="1">
    <citation type="submission" date="2019-07" db="EMBL/GenBank/DDBJ databases">
        <title>The discovery of a new lineage B mimivirus raises questions about particles surface fibrils.</title>
        <authorList>
            <person name="Silva L.K.S."/>
            <person name="Rodrigues R.A.L."/>
            <person name="Andrade A.C.S.P."/>
            <person name="Hikida H."/>
            <person name="Andreani J."/>
            <person name="Levasseur A."/>
            <person name="La Scola B."/>
            <person name="Abrahao J.S."/>
        </authorList>
    </citation>
    <scope>NUCLEOTIDE SEQUENCE</scope>
    <source>
        <strain evidence="2">B60</strain>
    </source>
</reference>
<sequence length="68" mass="7052">MIHAIIGGVVGASVCNIISHYEYNGGSYTHYTPGDLLTVIGLVIGTSVGIGIDAALLATGSYLWFLPK</sequence>
<organism evidence="2">
    <name type="scientific">Borely moumouvirus</name>
    <dbReference type="NCBI Taxonomy" id="2712067"/>
    <lineage>
        <taxon>Viruses</taxon>
        <taxon>Varidnaviria</taxon>
        <taxon>Bamfordvirae</taxon>
        <taxon>Nucleocytoviricota</taxon>
        <taxon>Megaviricetes</taxon>
        <taxon>Imitervirales</taxon>
        <taxon>Mimiviridae</taxon>
        <taxon>Megamimivirinae</taxon>
        <taxon>Moumouvirus</taxon>
    </lineage>
</organism>
<feature type="transmembrane region" description="Helical" evidence="1">
    <location>
        <begin position="36"/>
        <end position="65"/>
    </location>
</feature>